<dbReference type="InterPro" id="IPR019595">
    <property type="entry name" value="DUF2470"/>
</dbReference>
<dbReference type="PANTHER" id="PTHR37783">
    <property type="entry name" value="MEMBRANE PROTEIN, PUTATIVE (AFU_ORTHOLOGUE AFUA_1G04315)-RELATED"/>
    <property type="match status" value="1"/>
</dbReference>
<dbReference type="InterPro" id="IPR037119">
    <property type="entry name" value="Haem_oxidase_HugZ-like_sf"/>
</dbReference>
<evidence type="ECO:0000256" key="1">
    <source>
        <dbReference type="SAM" id="Phobius"/>
    </source>
</evidence>
<dbReference type="OrthoDB" id="5553410at2759"/>
<evidence type="ECO:0000259" key="2">
    <source>
        <dbReference type="Pfam" id="PF10615"/>
    </source>
</evidence>
<keyword evidence="1" id="KW-0472">Membrane</keyword>
<keyword evidence="4" id="KW-1185">Reference proteome</keyword>
<reference evidence="3 4" key="1">
    <citation type="submission" date="2014-04" db="EMBL/GenBank/DDBJ databases">
        <authorList>
            <consortium name="DOE Joint Genome Institute"/>
            <person name="Kuo A."/>
            <person name="Zuccaro A."/>
            <person name="Kohler A."/>
            <person name="Nagy L.G."/>
            <person name="Floudas D."/>
            <person name="Copeland A."/>
            <person name="Barry K.W."/>
            <person name="Cichocki N."/>
            <person name="Veneault-Fourrey C."/>
            <person name="LaButti K."/>
            <person name="Lindquist E.A."/>
            <person name="Lipzen A."/>
            <person name="Lundell T."/>
            <person name="Morin E."/>
            <person name="Murat C."/>
            <person name="Sun H."/>
            <person name="Tunlid A."/>
            <person name="Henrissat B."/>
            <person name="Grigoriev I.V."/>
            <person name="Hibbett D.S."/>
            <person name="Martin F."/>
            <person name="Nordberg H.P."/>
            <person name="Cantor M.N."/>
            <person name="Hua S.X."/>
        </authorList>
    </citation>
    <scope>NUCLEOTIDE SEQUENCE [LARGE SCALE GENOMIC DNA]</scope>
    <source>
        <strain evidence="3 4">MAFF 305830</strain>
    </source>
</reference>
<evidence type="ECO:0000313" key="4">
    <source>
        <dbReference type="Proteomes" id="UP000054097"/>
    </source>
</evidence>
<reference evidence="4" key="2">
    <citation type="submission" date="2015-01" db="EMBL/GenBank/DDBJ databases">
        <title>Evolutionary Origins and Diversification of the Mycorrhizal Mutualists.</title>
        <authorList>
            <consortium name="DOE Joint Genome Institute"/>
            <consortium name="Mycorrhizal Genomics Consortium"/>
            <person name="Kohler A."/>
            <person name="Kuo A."/>
            <person name="Nagy L.G."/>
            <person name="Floudas D."/>
            <person name="Copeland A."/>
            <person name="Barry K.W."/>
            <person name="Cichocki N."/>
            <person name="Veneault-Fourrey C."/>
            <person name="LaButti K."/>
            <person name="Lindquist E.A."/>
            <person name="Lipzen A."/>
            <person name="Lundell T."/>
            <person name="Morin E."/>
            <person name="Murat C."/>
            <person name="Riley R."/>
            <person name="Ohm R."/>
            <person name="Sun H."/>
            <person name="Tunlid A."/>
            <person name="Henrissat B."/>
            <person name="Grigoriev I.V."/>
            <person name="Hibbett D.S."/>
            <person name="Martin F."/>
        </authorList>
    </citation>
    <scope>NUCLEOTIDE SEQUENCE [LARGE SCALE GENOMIC DNA]</scope>
    <source>
        <strain evidence="4">MAFF 305830</strain>
    </source>
</reference>
<dbReference type="SUPFAM" id="SSF50475">
    <property type="entry name" value="FMN-binding split barrel"/>
    <property type="match status" value="1"/>
</dbReference>
<organism evidence="3 4">
    <name type="scientific">Serendipita vermifera MAFF 305830</name>
    <dbReference type="NCBI Taxonomy" id="933852"/>
    <lineage>
        <taxon>Eukaryota</taxon>
        <taxon>Fungi</taxon>
        <taxon>Dikarya</taxon>
        <taxon>Basidiomycota</taxon>
        <taxon>Agaricomycotina</taxon>
        <taxon>Agaricomycetes</taxon>
        <taxon>Sebacinales</taxon>
        <taxon>Serendipitaceae</taxon>
        <taxon>Serendipita</taxon>
    </lineage>
</organism>
<protein>
    <recommendedName>
        <fullName evidence="2">DUF2470 domain-containing protein</fullName>
    </recommendedName>
</protein>
<dbReference type="HOGENOM" id="CLU_1278057_0_0_1"/>
<accession>A0A0C2XK87</accession>
<feature type="transmembrane region" description="Helical" evidence="1">
    <location>
        <begin position="108"/>
        <end position="126"/>
    </location>
</feature>
<dbReference type="Gene3D" id="3.20.180.10">
    <property type="entry name" value="PNP-oxidase-like"/>
    <property type="match status" value="1"/>
</dbReference>
<dbReference type="Proteomes" id="UP000054097">
    <property type="component" value="Unassembled WGS sequence"/>
</dbReference>
<proteinExistence type="predicted"/>
<dbReference type="AlphaFoldDB" id="A0A0C2XK87"/>
<keyword evidence="1" id="KW-1133">Transmembrane helix</keyword>
<name>A0A0C2XK87_SERVB</name>
<dbReference type="PANTHER" id="PTHR37783:SF1">
    <property type="entry name" value="MEMBRANE PROTEIN, PUTATIVE (AFU_ORTHOLOGUE AFUA_1G04315)-RELATED"/>
    <property type="match status" value="1"/>
</dbReference>
<gene>
    <name evidence="3" type="ORF">M408DRAFT_328725</name>
</gene>
<dbReference type="Pfam" id="PF10615">
    <property type="entry name" value="DUF2470"/>
    <property type="match status" value="1"/>
</dbReference>
<sequence length="218" mass="24828">MPAAKFSPEASKRICDHMNEDHTDALAYYVQHYAKQPANPKDCLMVSIDSSAMVIEIEGNNKTKEEVRIPFDPPLSEAREARVRLIDMMWESVHALGMSRYQVTKYKFDLGQLGTIIACFVMYWIFLTPVPLTPVEPYLRSNISPFFQLLCMSLPPLAHFLETQLLMVPLLKKHRVPTAKLRFQWNLACLVAGGPAVRSFKKLVEEEKQVIDSGKKGM</sequence>
<dbReference type="EMBL" id="KN824288">
    <property type="protein sequence ID" value="KIM29462.1"/>
    <property type="molecule type" value="Genomic_DNA"/>
</dbReference>
<feature type="domain" description="DUF2470" evidence="2">
    <location>
        <begin position="11"/>
        <end position="88"/>
    </location>
</feature>
<evidence type="ECO:0000313" key="3">
    <source>
        <dbReference type="EMBL" id="KIM29462.1"/>
    </source>
</evidence>
<keyword evidence="1" id="KW-0812">Transmembrane</keyword>